<organism evidence="1 2">
    <name type="scientific">Pyropia yezoensis</name>
    <name type="common">Susabi-nori</name>
    <name type="synonym">Porphyra yezoensis</name>
    <dbReference type="NCBI Taxonomy" id="2788"/>
    <lineage>
        <taxon>Eukaryota</taxon>
        <taxon>Rhodophyta</taxon>
        <taxon>Bangiophyceae</taxon>
        <taxon>Bangiales</taxon>
        <taxon>Bangiaceae</taxon>
        <taxon>Pyropia</taxon>
    </lineage>
</organism>
<name>A0ACC3BRS1_PYRYE</name>
<accession>A0ACC3BRS1</accession>
<dbReference type="EMBL" id="CM020618">
    <property type="protein sequence ID" value="KAK1860394.1"/>
    <property type="molecule type" value="Genomic_DNA"/>
</dbReference>
<gene>
    <name evidence="1" type="ORF">I4F81_002983</name>
</gene>
<proteinExistence type="predicted"/>
<protein>
    <submittedName>
        <fullName evidence="1">Uncharacterized protein</fullName>
    </submittedName>
</protein>
<sequence>MAVSSPPPPLPPSPSSSSPSLVPERRPLTRKSATPRRRPNRHLQGLLHTGLVISLVGRPNVGKSTLFNRLTAAVRAGGGVRGGSGGGHRGGGGPGAGGDAVAAAAAGGAGILSRSVVHSSAGVTRDARAGVGVLADLAFTLVDTAGVAAGAGQSRLPSLAGSPAAPSGGAAAASAAAPRPGEGWAPSRAAAAWVAAATAAASPPPLPLPSLASSSFSSSSWTGAATAAARPATRDAAHRRTSREAEASPVASRRGRPTPPSLAGAAAASSVLPATPAAGGGCGGGGGRPSSRAAAEIVYADLYAGMAARTAAAVRSSHAVFLLLDGVGGVGAADAALVRWLRSAAPPGGPGGRSRAAAAAAAATAAAGGAPAAATGGPLELAAAAAWGVGRGLPIIPVINKADARSAAAVAADACGLGLGEPLAVSAEHGDGLADLYTALAALDAGVQSPARVFGGVPGVASSPADAVATGLPLSEGAAAAAAAEVAPAAAAAAEAQAAVEAAASAELAAGGGRGEEGGALATNGTTVGPAAAASLSAAAAPPPPRARDAVEQRDLDPAVDAPAVPPPTFSASPPAASLPRLQSVCILGRPNVGKSTLLNALVGGEVALTGAAAGLTRDALHTAWTLPAVTTAAAPTATTAASPTDRAAPPAPSLPPHVVTIVDTAGLRRRVPTMSPVETASAAATVASLKRSEVAVLVIDAGVPLTAQDIKLGAAAAVAGRPLVVVANKIDTLPPPTAPALAALAARLAAVYRGVRVVYGASAAWTATESAALAAAVTATHGQWAAVVGTAPLNRFLRDFNARRAVGRRTAAPPPPRAGFLAQTATCPPTFDVYAPAGVPVDYMGALENGLRAEFGLGGVPLVLRRTSTRSTPRPPRRRR</sequence>
<evidence type="ECO:0000313" key="1">
    <source>
        <dbReference type="EMBL" id="KAK1860394.1"/>
    </source>
</evidence>
<comment type="caution">
    <text evidence="1">The sequence shown here is derived from an EMBL/GenBank/DDBJ whole genome shotgun (WGS) entry which is preliminary data.</text>
</comment>
<keyword evidence="2" id="KW-1185">Reference proteome</keyword>
<evidence type="ECO:0000313" key="2">
    <source>
        <dbReference type="Proteomes" id="UP000798662"/>
    </source>
</evidence>
<reference evidence="1" key="1">
    <citation type="submission" date="2019-11" db="EMBL/GenBank/DDBJ databases">
        <title>Nori genome reveals adaptations in red seaweeds to the harsh intertidal environment.</title>
        <authorList>
            <person name="Wang D."/>
            <person name="Mao Y."/>
        </authorList>
    </citation>
    <scope>NUCLEOTIDE SEQUENCE</scope>
    <source>
        <tissue evidence="1">Gametophyte</tissue>
    </source>
</reference>
<dbReference type="Proteomes" id="UP000798662">
    <property type="component" value="Chromosome 1"/>
</dbReference>